<feature type="binding site" evidence="8">
    <location>
        <position position="249"/>
    </location>
    <ligand>
        <name>Mg(2+)</name>
        <dbReference type="ChEBI" id="CHEBI:18420"/>
    </ligand>
</feature>
<comment type="catalytic activity">
    <reaction evidence="8">
        <text>L-tyrosyl-[protein] + UTP = O-(5'-uridylyl)-L-tyrosyl-[protein] + diphosphate</text>
        <dbReference type="Rhea" id="RHEA:83887"/>
        <dbReference type="Rhea" id="RHEA-COMP:10136"/>
        <dbReference type="Rhea" id="RHEA-COMP:20238"/>
        <dbReference type="ChEBI" id="CHEBI:33019"/>
        <dbReference type="ChEBI" id="CHEBI:46398"/>
        <dbReference type="ChEBI" id="CHEBI:46858"/>
        <dbReference type="ChEBI" id="CHEBI:90602"/>
    </reaction>
</comment>
<feature type="binding site" evidence="8">
    <location>
        <position position="258"/>
    </location>
    <ligand>
        <name>ATP</name>
        <dbReference type="ChEBI" id="CHEBI:30616"/>
    </ligand>
</feature>
<comment type="similarity">
    <text evidence="1 8">Belongs to the SELO family.</text>
</comment>
<comment type="caution">
    <text evidence="9">The sequence shown here is derived from an EMBL/GenBank/DDBJ whole genome shotgun (WGS) entry which is preliminary data.</text>
</comment>
<dbReference type="EMBL" id="JAASQI010000006">
    <property type="protein sequence ID" value="NIJ58941.1"/>
    <property type="molecule type" value="Genomic_DNA"/>
</dbReference>
<comment type="catalytic activity">
    <reaction evidence="8">
        <text>L-tyrosyl-[protein] + ATP = O-(5'-adenylyl)-L-tyrosyl-[protein] + diphosphate</text>
        <dbReference type="Rhea" id="RHEA:54288"/>
        <dbReference type="Rhea" id="RHEA-COMP:10136"/>
        <dbReference type="Rhea" id="RHEA-COMP:13846"/>
        <dbReference type="ChEBI" id="CHEBI:30616"/>
        <dbReference type="ChEBI" id="CHEBI:33019"/>
        <dbReference type="ChEBI" id="CHEBI:46858"/>
        <dbReference type="ChEBI" id="CHEBI:83624"/>
        <dbReference type="EC" id="2.7.7.108"/>
    </reaction>
</comment>
<evidence type="ECO:0000313" key="10">
    <source>
        <dbReference type="Proteomes" id="UP001429580"/>
    </source>
</evidence>
<proteinExistence type="inferred from homology"/>
<keyword evidence="5 8" id="KW-0547">Nucleotide-binding</keyword>
<evidence type="ECO:0000256" key="8">
    <source>
        <dbReference type="HAMAP-Rule" id="MF_00692"/>
    </source>
</evidence>
<comment type="catalytic activity">
    <reaction evidence="8">
        <text>L-histidyl-[protein] + UTP = N(tele)-(5'-uridylyl)-L-histidyl-[protein] + diphosphate</text>
        <dbReference type="Rhea" id="RHEA:83891"/>
        <dbReference type="Rhea" id="RHEA-COMP:9745"/>
        <dbReference type="Rhea" id="RHEA-COMP:20239"/>
        <dbReference type="ChEBI" id="CHEBI:29979"/>
        <dbReference type="ChEBI" id="CHEBI:33019"/>
        <dbReference type="ChEBI" id="CHEBI:46398"/>
        <dbReference type="ChEBI" id="CHEBI:233474"/>
    </reaction>
</comment>
<comment type="function">
    <text evidence="8">Nucleotidyltransferase involved in the post-translational modification of proteins. It can catalyze the addition of adenosine monophosphate (AMP) or uridine monophosphate (UMP) to a protein, resulting in modifications known as AMPylation and UMPylation.</text>
</comment>
<dbReference type="InterPro" id="IPR003846">
    <property type="entry name" value="SelO"/>
</dbReference>
<dbReference type="EC" id="2.7.7.-" evidence="8"/>
<name>A0ABX0V750_9HYPH</name>
<evidence type="ECO:0000256" key="1">
    <source>
        <dbReference type="ARBA" id="ARBA00009747"/>
    </source>
</evidence>
<evidence type="ECO:0000256" key="5">
    <source>
        <dbReference type="ARBA" id="ARBA00022741"/>
    </source>
</evidence>
<dbReference type="PANTHER" id="PTHR32057">
    <property type="entry name" value="PROTEIN ADENYLYLTRANSFERASE SELO, MITOCHONDRIAL"/>
    <property type="match status" value="1"/>
</dbReference>
<keyword evidence="4 8" id="KW-0479">Metal-binding</keyword>
<keyword evidence="7 8" id="KW-0460">Magnesium</keyword>
<dbReference type="NCBIfam" id="NF000658">
    <property type="entry name" value="PRK00029.1"/>
    <property type="match status" value="1"/>
</dbReference>
<comment type="catalytic activity">
    <reaction evidence="8">
        <text>L-seryl-[protein] + UTP = O-(5'-uridylyl)-L-seryl-[protein] + diphosphate</text>
        <dbReference type="Rhea" id="RHEA:64604"/>
        <dbReference type="Rhea" id="RHEA-COMP:9863"/>
        <dbReference type="Rhea" id="RHEA-COMP:16635"/>
        <dbReference type="ChEBI" id="CHEBI:29999"/>
        <dbReference type="ChEBI" id="CHEBI:33019"/>
        <dbReference type="ChEBI" id="CHEBI:46398"/>
        <dbReference type="ChEBI" id="CHEBI:156051"/>
    </reaction>
</comment>
<dbReference type="Proteomes" id="UP001429580">
    <property type="component" value="Unassembled WGS sequence"/>
</dbReference>
<feature type="binding site" evidence="8">
    <location>
        <position position="172"/>
    </location>
    <ligand>
        <name>ATP</name>
        <dbReference type="ChEBI" id="CHEBI:30616"/>
    </ligand>
</feature>
<organism evidence="9 10">
    <name type="scientific">Pseudochelatococcus lubricantis</name>
    <dbReference type="NCBI Taxonomy" id="1538102"/>
    <lineage>
        <taxon>Bacteria</taxon>
        <taxon>Pseudomonadati</taxon>
        <taxon>Pseudomonadota</taxon>
        <taxon>Alphaproteobacteria</taxon>
        <taxon>Hyphomicrobiales</taxon>
        <taxon>Chelatococcaceae</taxon>
        <taxon>Pseudochelatococcus</taxon>
    </lineage>
</organism>
<evidence type="ECO:0000256" key="6">
    <source>
        <dbReference type="ARBA" id="ARBA00022840"/>
    </source>
</evidence>
<feature type="active site" description="Proton acceptor" evidence="8">
    <location>
        <position position="248"/>
    </location>
</feature>
<reference evidence="9 10" key="1">
    <citation type="submission" date="2020-03" db="EMBL/GenBank/DDBJ databases">
        <title>Genomic Encyclopedia of Type Strains, Phase IV (KMG-IV): sequencing the most valuable type-strain genomes for metagenomic binning, comparative biology and taxonomic classification.</title>
        <authorList>
            <person name="Goeker M."/>
        </authorList>
    </citation>
    <scope>NUCLEOTIDE SEQUENCE [LARGE SCALE GENOMIC DNA]</scope>
    <source>
        <strain evidence="9 10">DSM 103870</strain>
    </source>
</reference>
<accession>A0ABX0V750</accession>
<feature type="binding site" evidence="8">
    <location>
        <position position="121"/>
    </location>
    <ligand>
        <name>ATP</name>
        <dbReference type="ChEBI" id="CHEBI:30616"/>
    </ligand>
</feature>
<protein>
    <recommendedName>
        <fullName evidence="8">Protein nucleotidyltransferase YdiU</fullName>
        <ecNumber evidence="8">2.7.7.-</ecNumber>
    </recommendedName>
    <alternativeName>
        <fullName evidence="8">Protein adenylyltransferase YdiU</fullName>
        <ecNumber evidence="8">2.7.7.108</ecNumber>
    </alternativeName>
    <alternativeName>
        <fullName evidence="8">Protein uridylyltransferase YdiU</fullName>
        <ecNumber evidence="8">2.7.7.-</ecNumber>
    </alternativeName>
</protein>
<feature type="binding site" evidence="8">
    <location>
        <position position="258"/>
    </location>
    <ligand>
        <name>Mg(2+)</name>
        <dbReference type="ChEBI" id="CHEBI:18420"/>
    </ligand>
</feature>
<feature type="binding site" evidence="8">
    <location>
        <position position="86"/>
    </location>
    <ligand>
        <name>ATP</name>
        <dbReference type="ChEBI" id="CHEBI:30616"/>
    </ligand>
</feature>
<comment type="catalytic activity">
    <reaction evidence="8">
        <text>L-threonyl-[protein] + ATP = 3-O-(5'-adenylyl)-L-threonyl-[protein] + diphosphate</text>
        <dbReference type="Rhea" id="RHEA:54292"/>
        <dbReference type="Rhea" id="RHEA-COMP:11060"/>
        <dbReference type="Rhea" id="RHEA-COMP:13847"/>
        <dbReference type="ChEBI" id="CHEBI:30013"/>
        <dbReference type="ChEBI" id="CHEBI:30616"/>
        <dbReference type="ChEBI" id="CHEBI:33019"/>
        <dbReference type="ChEBI" id="CHEBI:138113"/>
        <dbReference type="EC" id="2.7.7.108"/>
    </reaction>
</comment>
<keyword evidence="3 8" id="KW-0548">Nucleotidyltransferase</keyword>
<feature type="binding site" evidence="8">
    <location>
        <position position="179"/>
    </location>
    <ligand>
        <name>ATP</name>
        <dbReference type="ChEBI" id="CHEBI:30616"/>
    </ligand>
</feature>
<feature type="binding site" evidence="8">
    <location>
        <position position="89"/>
    </location>
    <ligand>
        <name>ATP</name>
        <dbReference type="ChEBI" id="CHEBI:30616"/>
    </ligand>
</feature>
<feature type="binding site" evidence="8">
    <location>
        <position position="122"/>
    </location>
    <ligand>
        <name>ATP</name>
        <dbReference type="ChEBI" id="CHEBI:30616"/>
    </ligand>
</feature>
<dbReference type="PANTHER" id="PTHR32057:SF14">
    <property type="entry name" value="PROTEIN ADENYLYLTRANSFERASE SELO, MITOCHONDRIAL"/>
    <property type="match status" value="1"/>
</dbReference>
<evidence type="ECO:0000256" key="2">
    <source>
        <dbReference type="ARBA" id="ARBA00022679"/>
    </source>
</evidence>
<gene>
    <name evidence="8" type="primary">ydiU</name>
    <name evidence="8" type="synonym">selO</name>
    <name evidence="9" type="ORF">FHS82_002796</name>
</gene>
<keyword evidence="8" id="KW-0464">Manganese</keyword>
<dbReference type="EC" id="2.7.7.108" evidence="8"/>
<keyword evidence="6 8" id="KW-0067">ATP-binding</keyword>
<comment type="catalytic activity">
    <reaction evidence="8">
        <text>L-seryl-[protein] + ATP = 3-O-(5'-adenylyl)-L-seryl-[protein] + diphosphate</text>
        <dbReference type="Rhea" id="RHEA:58120"/>
        <dbReference type="Rhea" id="RHEA-COMP:9863"/>
        <dbReference type="Rhea" id="RHEA-COMP:15073"/>
        <dbReference type="ChEBI" id="CHEBI:29999"/>
        <dbReference type="ChEBI" id="CHEBI:30616"/>
        <dbReference type="ChEBI" id="CHEBI:33019"/>
        <dbReference type="ChEBI" id="CHEBI:142516"/>
        <dbReference type="EC" id="2.7.7.108"/>
    </reaction>
</comment>
<keyword evidence="2 8" id="KW-0808">Transferase</keyword>
<dbReference type="RefSeq" id="WP_166953799.1">
    <property type="nucleotide sequence ID" value="NZ_JAASQI010000006.1"/>
</dbReference>
<feature type="binding site" evidence="8">
    <location>
        <position position="88"/>
    </location>
    <ligand>
        <name>ATP</name>
        <dbReference type="ChEBI" id="CHEBI:30616"/>
    </ligand>
</feature>
<feature type="binding site" evidence="8">
    <location>
        <position position="109"/>
    </location>
    <ligand>
        <name>ATP</name>
        <dbReference type="ChEBI" id="CHEBI:30616"/>
    </ligand>
</feature>
<keyword evidence="10" id="KW-1185">Reference proteome</keyword>
<dbReference type="Pfam" id="PF02696">
    <property type="entry name" value="SelO"/>
    <property type="match status" value="1"/>
</dbReference>
<evidence type="ECO:0000256" key="7">
    <source>
        <dbReference type="ARBA" id="ARBA00022842"/>
    </source>
</evidence>
<evidence type="ECO:0000256" key="4">
    <source>
        <dbReference type="ARBA" id="ARBA00022723"/>
    </source>
</evidence>
<evidence type="ECO:0000313" key="9">
    <source>
        <dbReference type="EMBL" id="NIJ58941.1"/>
    </source>
</evidence>
<dbReference type="HAMAP" id="MF_00692">
    <property type="entry name" value="SelO"/>
    <property type="match status" value="1"/>
</dbReference>
<sequence length="486" mass="52968">MSFAFDNSYARLPDRFYRRQQPQRMPAPRLVLFNESLAGELGFDPASLTPDDIAALLCGTILPEGAEPLAMVYAGHQFGQWVPRLGDGRALLLGEAVSTAGRRYDIHLKGSGRTPFSRGGDGRAALGPVLREYIVSEAMARLGIPTTRALAAIATGDTIMREVPLPGAVLARVASSHLRVGTFQYFAAIGDQDGLRQLADHAIARLHPGAAEAENPYRALLDAVVAAQARLVADWMGIGFIHGVMNTDNTSIAGETLDYGPCAFMDAFDPGAVFSSIDSFGRYAYGNQPSIVYWNLARLAQALMSLLAPDTEAAQREAQAAIDRFPDLYEAAWLAVMRRKLGLLTAQDDDRALIRDLLTLMREAAADYTLTFRGLADALFTGDGGRGGIFSTPAFAPWLARWRSRTDSDWREPAALQRHLESVNPLFIPRNHLVEEAIAAAYAGDDAPARMLHNVLAEPFIDRPQDARYAEPPRPEQVVQQTFCGT</sequence>
<evidence type="ECO:0000256" key="3">
    <source>
        <dbReference type="ARBA" id="ARBA00022695"/>
    </source>
</evidence>
<comment type="cofactor">
    <cofactor evidence="8">
        <name>Mg(2+)</name>
        <dbReference type="ChEBI" id="CHEBI:18420"/>
    </cofactor>
    <cofactor evidence="8">
        <name>Mn(2+)</name>
        <dbReference type="ChEBI" id="CHEBI:29035"/>
    </cofactor>
</comment>